<dbReference type="GO" id="GO:0009898">
    <property type="term" value="C:cytoplasmic side of plasma membrane"/>
    <property type="evidence" value="ECO:0007669"/>
    <property type="project" value="TreeGrafter"/>
</dbReference>
<accession>A0A1Z4JIF9</accession>
<dbReference type="GO" id="GO:0016887">
    <property type="term" value="F:ATP hydrolysis activity"/>
    <property type="evidence" value="ECO:0007669"/>
    <property type="project" value="TreeGrafter"/>
</dbReference>
<protein>
    <submittedName>
        <fullName evidence="4">Putative ATP/GTP-binding protein</fullName>
    </submittedName>
</protein>
<sequence length="478" mass="54802">MNKGNIVTFYSYKGGVGRTFALASIGVLLAQWGFKVLCIDWDLEAPGLHLYFSPWIKDPNQSGLTELIQAHVNEENPRWQDFVTTVDLPDAQHPLSLVTAGLQNDSYLQRMQQLDWDALYQAEDLGIFLEELREDWKQQFDFVLIDSRTGITDIGGICTIQMPDFLVLLFTANVQSLYGAIDVAQRAKRLRDLLPFDRSKLLVLPVVTRFESRVEYELAQEWLEIFSTQLAPLFEDWISREVTTSELLNFTKIPYVPYWSFGEKIPVIEEGTKDLESIGFTLETLAALLGGELGETEQLVKNRSSYINRIQQVQNTAIISKSPPKNDLRLFFSYSHRDEELAKELMVHLQALKRRGIIDTWHDREITPGSTWLREIDEQMNEADLILLLISPSFLASDYPYEKEIEQAIMRHQRGEAVVIPIIVRPVDWQASPFANLQALPRNAQPITTWSDQDEAFLNISMGIRKAAEHLITRKSKI</sequence>
<dbReference type="InterPro" id="IPR050625">
    <property type="entry name" value="ParA/MinD_ATPase"/>
</dbReference>
<dbReference type="Pfam" id="PF01656">
    <property type="entry name" value="CbiA"/>
    <property type="match status" value="1"/>
</dbReference>
<proteinExistence type="predicted"/>
<evidence type="ECO:0000256" key="2">
    <source>
        <dbReference type="ARBA" id="ARBA00022840"/>
    </source>
</evidence>
<organism evidence="4 5">
    <name type="scientific">Leptolyngbya boryana NIES-2135</name>
    <dbReference type="NCBI Taxonomy" id="1973484"/>
    <lineage>
        <taxon>Bacteria</taxon>
        <taxon>Bacillati</taxon>
        <taxon>Cyanobacteriota</taxon>
        <taxon>Cyanophyceae</taxon>
        <taxon>Leptolyngbyales</taxon>
        <taxon>Leptolyngbyaceae</taxon>
        <taxon>Leptolyngbya group</taxon>
        <taxon>Leptolyngbya</taxon>
    </lineage>
</organism>
<dbReference type="NCBIfam" id="NF047398">
    <property type="entry name" value="AAA_KGGVGR"/>
    <property type="match status" value="1"/>
</dbReference>
<dbReference type="GO" id="GO:0007165">
    <property type="term" value="P:signal transduction"/>
    <property type="evidence" value="ECO:0007669"/>
    <property type="project" value="InterPro"/>
</dbReference>
<keyword evidence="2" id="KW-0067">ATP-binding</keyword>
<dbReference type="InterPro" id="IPR002586">
    <property type="entry name" value="CobQ/CobB/MinD/ParA_Nub-bd_dom"/>
</dbReference>
<dbReference type="Pfam" id="PF13676">
    <property type="entry name" value="TIR_2"/>
    <property type="match status" value="1"/>
</dbReference>
<dbReference type="GO" id="GO:0051782">
    <property type="term" value="P:negative regulation of cell division"/>
    <property type="evidence" value="ECO:0007669"/>
    <property type="project" value="TreeGrafter"/>
</dbReference>
<dbReference type="InterPro" id="IPR035897">
    <property type="entry name" value="Toll_tir_struct_dom_sf"/>
</dbReference>
<dbReference type="SMART" id="SM00255">
    <property type="entry name" value="TIR"/>
    <property type="match status" value="1"/>
</dbReference>
<dbReference type="Gene3D" id="3.40.50.10140">
    <property type="entry name" value="Toll/interleukin-1 receptor homology (TIR) domain"/>
    <property type="match status" value="1"/>
</dbReference>
<feature type="domain" description="TIR" evidence="3">
    <location>
        <begin position="326"/>
        <end position="468"/>
    </location>
</feature>
<dbReference type="GO" id="GO:0005524">
    <property type="term" value="F:ATP binding"/>
    <property type="evidence" value="ECO:0007669"/>
    <property type="project" value="UniProtKB-KW"/>
</dbReference>
<gene>
    <name evidence="4" type="ORF">NIES2135_32760</name>
</gene>
<dbReference type="InterPro" id="IPR027417">
    <property type="entry name" value="P-loop_NTPase"/>
</dbReference>
<dbReference type="PANTHER" id="PTHR43384:SF6">
    <property type="entry name" value="SEPTUM SITE-DETERMINING PROTEIN MIND HOMOLOG, CHLOROPLASTIC"/>
    <property type="match status" value="1"/>
</dbReference>
<keyword evidence="1" id="KW-0547">Nucleotide-binding</keyword>
<keyword evidence="5" id="KW-1185">Reference proteome</keyword>
<reference evidence="4 5" key="1">
    <citation type="submission" date="2017-06" db="EMBL/GenBank/DDBJ databases">
        <title>Genome sequencing of cyanobaciteial culture collection at National Institute for Environmental Studies (NIES).</title>
        <authorList>
            <person name="Hirose Y."/>
            <person name="Shimura Y."/>
            <person name="Fujisawa T."/>
            <person name="Nakamura Y."/>
            <person name="Kawachi M."/>
        </authorList>
    </citation>
    <scope>NUCLEOTIDE SEQUENCE [LARGE SCALE GENOMIC DNA]</scope>
    <source>
        <strain evidence="4 5">NIES-2135</strain>
    </source>
</reference>
<dbReference type="EMBL" id="AP018203">
    <property type="protein sequence ID" value="BAY56443.1"/>
    <property type="molecule type" value="Genomic_DNA"/>
</dbReference>
<dbReference type="SUPFAM" id="SSF52540">
    <property type="entry name" value="P-loop containing nucleoside triphosphate hydrolases"/>
    <property type="match status" value="1"/>
</dbReference>
<dbReference type="InterPro" id="IPR000157">
    <property type="entry name" value="TIR_dom"/>
</dbReference>
<evidence type="ECO:0000256" key="1">
    <source>
        <dbReference type="ARBA" id="ARBA00022741"/>
    </source>
</evidence>
<dbReference type="GO" id="GO:0005829">
    <property type="term" value="C:cytosol"/>
    <property type="evidence" value="ECO:0007669"/>
    <property type="project" value="TreeGrafter"/>
</dbReference>
<dbReference type="Proteomes" id="UP000217895">
    <property type="component" value="Chromosome"/>
</dbReference>
<dbReference type="PANTHER" id="PTHR43384">
    <property type="entry name" value="SEPTUM SITE-DETERMINING PROTEIN MIND HOMOLOG, CHLOROPLASTIC-RELATED"/>
    <property type="match status" value="1"/>
</dbReference>
<name>A0A1Z4JIF9_LEPBY</name>
<evidence type="ECO:0000313" key="5">
    <source>
        <dbReference type="Proteomes" id="UP000217895"/>
    </source>
</evidence>
<dbReference type="AlphaFoldDB" id="A0A1Z4JIF9"/>
<evidence type="ECO:0000313" key="4">
    <source>
        <dbReference type="EMBL" id="BAY56443.1"/>
    </source>
</evidence>
<dbReference type="SUPFAM" id="SSF52200">
    <property type="entry name" value="Toll/Interleukin receptor TIR domain"/>
    <property type="match status" value="1"/>
</dbReference>
<dbReference type="PROSITE" id="PS50104">
    <property type="entry name" value="TIR"/>
    <property type="match status" value="1"/>
</dbReference>
<evidence type="ECO:0000259" key="3">
    <source>
        <dbReference type="PROSITE" id="PS50104"/>
    </source>
</evidence>
<dbReference type="Gene3D" id="3.40.50.300">
    <property type="entry name" value="P-loop containing nucleotide triphosphate hydrolases"/>
    <property type="match status" value="1"/>
</dbReference>